<organism evidence="2 3">
    <name type="scientific">Tissierella creatinophila DSM 6911</name>
    <dbReference type="NCBI Taxonomy" id="1123403"/>
    <lineage>
        <taxon>Bacteria</taxon>
        <taxon>Bacillati</taxon>
        <taxon>Bacillota</taxon>
        <taxon>Tissierellia</taxon>
        <taxon>Tissierellales</taxon>
        <taxon>Tissierellaceae</taxon>
        <taxon>Tissierella</taxon>
    </lineage>
</organism>
<dbReference type="GO" id="GO:0030151">
    <property type="term" value="F:molybdenum ion binding"/>
    <property type="evidence" value="ECO:0007669"/>
    <property type="project" value="InterPro"/>
</dbReference>
<comment type="caution">
    <text evidence="2">The sequence shown here is derived from an EMBL/GenBank/DDBJ whole genome shotgun (WGS) entry which is preliminary data.</text>
</comment>
<gene>
    <name evidence="2" type="ORF">TICRE_02390</name>
</gene>
<dbReference type="InterPro" id="IPR005302">
    <property type="entry name" value="MoCF_Sase_C"/>
</dbReference>
<evidence type="ECO:0000313" key="3">
    <source>
        <dbReference type="Proteomes" id="UP000186112"/>
    </source>
</evidence>
<dbReference type="EMBL" id="LTDM01000003">
    <property type="protein sequence ID" value="OLS03726.1"/>
    <property type="molecule type" value="Genomic_DNA"/>
</dbReference>
<keyword evidence="3" id="KW-1185">Reference proteome</keyword>
<dbReference type="InterPro" id="IPR011037">
    <property type="entry name" value="Pyrv_Knase-like_insert_dom_sf"/>
</dbReference>
<reference evidence="2 3" key="1">
    <citation type="submission" date="2016-02" db="EMBL/GenBank/DDBJ databases">
        <title>Genome sequence of Tissierella creatinophila DSM 6911.</title>
        <authorList>
            <person name="Poehlein A."/>
            <person name="Daniel R."/>
        </authorList>
    </citation>
    <scope>NUCLEOTIDE SEQUENCE [LARGE SCALE GENOMIC DNA]</scope>
    <source>
        <strain evidence="2 3">DSM 6911</strain>
    </source>
</reference>
<evidence type="ECO:0000313" key="2">
    <source>
        <dbReference type="EMBL" id="OLS03726.1"/>
    </source>
</evidence>
<dbReference type="GO" id="GO:0003824">
    <property type="term" value="F:catalytic activity"/>
    <property type="evidence" value="ECO:0007669"/>
    <property type="project" value="InterPro"/>
</dbReference>
<sequence length="151" mass="17501">MKVVALKLKDEDGHIDYLRQAIIDKELGMIGEFPKREKNRQISILSERIRNLIDEEEFEGLCLFRFYENITIKDLEVKNIEIGQRLQIGETVQEVTAIGKRCFKECKLIQSGETCNLFMNVIFTKIIKSGFVKIDDKVVSLPSTDRFISNK</sequence>
<dbReference type="GO" id="GO:0030170">
    <property type="term" value="F:pyridoxal phosphate binding"/>
    <property type="evidence" value="ECO:0007669"/>
    <property type="project" value="InterPro"/>
</dbReference>
<dbReference type="AlphaFoldDB" id="A0A1U7M8W8"/>
<proteinExistence type="predicted"/>
<feature type="domain" description="MOSC" evidence="1">
    <location>
        <begin position="60"/>
        <end position="138"/>
    </location>
</feature>
<dbReference type="Pfam" id="PF03473">
    <property type="entry name" value="MOSC"/>
    <property type="match status" value="1"/>
</dbReference>
<dbReference type="Proteomes" id="UP000186112">
    <property type="component" value="Unassembled WGS sequence"/>
</dbReference>
<dbReference type="RefSeq" id="WP_075724296.1">
    <property type="nucleotide sequence ID" value="NZ_LTDM01000003.1"/>
</dbReference>
<accession>A0A1U7M8W8</accession>
<protein>
    <submittedName>
        <fullName evidence="2">MOSC domain protein</fullName>
    </submittedName>
</protein>
<evidence type="ECO:0000259" key="1">
    <source>
        <dbReference type="Pfam" id="PF03473"/>
    </source>
</evidence>
<name>A0A1U7M8W8_TISCR</name>
<dbReference type="Gene3D" id="2.40.33.20">
    <property type="entry name" value="PK beta-barrel domain-like"/>
    <property type="match status" value="1"/>
</dbReference>
<dbReference type="SUPFAM" id="SSF50800">
    <property type="entry name" value="PK beta-barrel domain-like"/>
    <property type="match status" value="1"/>
</dbReference>
<dbReference type="OrthoDB" id="9804286at2"/>